<keyword evidence="8" id="KW-0564">Palmitate</keyword>
<dbReference type="GO" id="GO:0016197">
    <property type="term" value="P:endosomal transport"/>
    <property type="evidence" value="ECO:0007669"/>
    <property type="project" value="InterPro"/>
</dbReference>
<dbReference type="PANTHER" id="PTHR13401">
    <property type="entry name" value="RAGULATOR COMPLEX PROTEIN LAMTOR1"/>
    <property type="match status" value="1"/>
</dbReference>
<evidence type="ECO:0000256" key="2">
    <source>
        <dbReference type="ARBA" id="ARBA00004577"/>
    </source>
</evidence>
<dbReference type="Pfam" id="PF15454">
    <property type="entry name" value="LAMTOR"/>
    <property type="match status" value="1"/>
</dbReference>
<evidence type="ECO:0000256" key="4">
    <source>
        <dbReference type="ARBA" id="ARBA00016099"/>
    </source>
</evidence>
<evidence type="ECO:0000256" key="10">
    <source>
        <dbReference type="ARBA" id="ARBA00023288"/>
    </source>
</evidence>
<dbReference type="GO" id="GO:0045121">
    <property type="term" value="C:membrane raft"/>
    <property type="evidence" value="ECO:0007669"/>
    <property type="project" value="InterPro"/>
</dbReference>
<keyword evidence="10" id="KW-0449">Lipoprotein</keyword>
<dbReference type="InterPro" id="IPR028209">
    <property type="entry name" value="LAMTOR1/MEH1"/>
</dbReference>
<proteinExistence type="inferred from homology"/>
<keyword evidence="9" id="KW-0458">Lysosome</keyword>
<dbReference type="GO" id="GO:0031902">
    <property type="term" value="C:late endosome membrane"/>
    <property type="evidence" value="ECO:0007669"/>
    <property type="project" value="UniProtKB-SubCell"/>
</dbReference>
<dbReference type="GO" id="GO:0042632">
    <property type="term" value="P:cholesterol homeostasis"/>
    <property type="evidence" value="ECO:0007669"/>
    <property type="project" value="InterPro"/>
</dbReference>
<dbReference type="GO" id="GO:0071230">
    <property type="term" value="P:cellular response to amino acid stimulus"/>
    <property type="evidence" value="ECO:0007669"/>
    <property type="project" value="InterPro"/>
</dbReference>
<sequence length="183" mass="21146">MEFLHSVIEAFSNCCLNCREEEARAGEATERSPLLQQQDQRNQTLQIRRISENNIDENEISTSFPTREKDEQTALSRIVQETNSNIIDVSALDTHHMLEQSEYNDRVKLYNQRLAQQWNNIPVPELGYNGLLKDMPNPEILLNFNPTTEELAIAKNFVKEAAQAINDMKIDNQDDLVVPFHFK</sequence>
<dbReference type="GO" id="GO:0032008">
    <property type="term" value="P:positive regulation of TOR signaling"/>
    <property type="evidence" value="ECO:0007669"/>
    <property type="project" value="InterPro"/>
</dbReference>
<dbReference type="SMART" id="SM01262">
    <property type="entry name" value="LAMTOR"/>
    <property type="match status" value="1"/>
</dbReference>
<dbReference type="GO" id="GO:0001919">
    <property type="term" value="P:regulation of receptor recycling"/>
    <property type="evidence" value="ECO:0007669"/>
    <property type="project" value="InterPro"/>
</dbReference>
<evidence type="ECO:0000256" key="3">
    <source>
        <dbReference type="ARBA" id="ARBA00010861"/>
    </source>
</evidence>
<dbReference type="AlphaFoldDB" id="A0A9J6BJY5"/>
<keyword evidence="5" id="KW-0519">Myristate</keyword>
<evidence type="ECO:0000256" key="5">
    <source>
        <dbReference type="ARBA" id="ARBA00022707"/>
    </source>
</evidence>
<evidence type="ECO:0000313" key="13">
    <source>
        <dbReference type="Proteomes" id="UP001107558"/>
    </source>
</evidence>
<dbReference type="GO" id="GO:0071986">
    <property type="term" value="C:Ragulator complex"/>
    <property type="evidence" value="ECO:0007669"/>
    <property type="project" value="InterPro"/>
</dbReference>
<evidence type="ECO:0000256" key="9">
    <source>
        <dbReference type="ARBA" id="ARBA00023228"/>
    </source>
</evidence>
<dbReference type="PANTHER" id="PTHR13401:SF2">
    <property type="entry name" value="RAGULATOR COMPLEX PROTEIN LAMTOR1"/>
    <property type="match status" value="1"/>
</dbReference>
<comment type="similarity">
    <text evidence="3">Belongs to the LAMTOR1 family.</text>
</comment>
<dbReference type="GO" id="GO:0005765">
    <property type="term" value="C:lysosomal membrane"/>
    <property type="evidence" value="ECO:0007669"/>
    <property type="project" value="UniProtKB-SubCell"/>
</dbReference>
<keyword evidence="7" id="KW-0472">Membrane</keyword>
<comment type="subcellular location">
    <subcellularLocation>
        <location evidence="2">Late endosome membrane</location>
        <topology evidence="2">Lipid-anchor</topology>
        <orientation evidence="2">Cytoplasmic side</orientation>
    </subcellularLocation>
    <subcellularLocation>
        <location evidence="1">Lysosome membrane</location>
        <topology evidence="1">Lipid-anchor</topology>
        <orientation evidence="1">Cytoplasmic side</orientation>
    </subcellularLocation>
</comment>
<evidence type="ECO:0000256" key="7">
    <source>
        <dbReference type="ARBA" id="ARBA00023136"/>
    </source>
</evidence>
<accession>A0A9J6BJY5</accession>
<keyword evidence="13" id="KW-1185">Reference proteome</keyword>
<dbReference type="GO" id="GO:0043410">
    <property type="term" value="P:positive regulation of MAPK cascade"/>
    <property type="evidence" value="ECO:0007669"/>
    <property type="project" value="InterPro"/>
</dbReference>
<organism evidence="12 13">
    <name type="scientific">Polypedilum vanderplanki</name>
    <name type="common">Sleeping chironomid midge</name>
    <dbReference type="NCBI Taxonomy" id="319348"/>
    <lineage>
        <taxon>Eukaryota</taxon>
        <taxon>Metazoa</taxon>
        <taxon>Ecdysozoa</taxon>
        <taxon>Arthropoda</taxon>
        <taxon>Hexapoda</taxon>
        <taxon>Insecta</taxon>
        <taxon>Pterygota</taxon>
        <taxon>Neoptera</taxon>
        <taxon>Endopterygota</taxon>
        <taxon>Diptera</taxon>
        <taxon>Nematocera</taxon>
        <taxon>Chironomoidea</taxon>
        <taxon>Chironomidae</taxon>
        <taxon>Chironominae</taxon>
        <taxon>Polypedilum</taxon>
        <taxon>Polypedilum</taxon>
    </lineage>
</organism>
<dbReference type="EMBL" id="JADBJN010000003">
    <property type="protein sequence ID" value="KAG5669903.1"/>
    <property type="molecule type" value="Genomic_DNA"/>
</dbReference>
<evidence type="ECO:0000313" key="12">
    <source>
        <dbReference type="EMBL" id="KAG5669903.1"/>
    </source>
</evidence>
<evidence type="ECO:0000256" key="6">
    <source>
        <dbReference type="ARBA" id="ARBA00022753"/>
    </source>
</evidence>
<gene>
    <name evidence="12" type="ORF">PVAND_000193</name>
</gene>
<evidence type="ECO:0000256" key="11">
    <source>
        <dbReference type="ARBA" id="ARBA00032695"/>
    </source>
</evidence>
<comment type="caution">
    <text evidence="12">The sequence shown here is derived from an EMBL/GenBank/DDBJ whole genome shotgun (WGS) entry which is preliminary data.</text>
</comment>
<evidence type="ECO:0000256" key="8">
    <source>
        <dbReference type="ARBA" id="ARBA00023139"/>
    </source>
</evidence>
<evidence type="ECO:0000256" key="1">
    <source>
        <dbReference type="ARBA" id="ARBA00004122"/>
    </source>
</evidence>
<dbReference type="OrthoDB" id="5562028at2759"/>
<dbReference type="GO" id="GO:0060090">
    <property type="term" value="F:molecular adaptor activity"/>
    <property type="evidence" value="ECO:0007669"/>
    <property type="project" value="TreeGrafter"/>
</dbReference>
<name>A0A9J6BJY5_POLVA</name>
<dbReference type="GO" id="GO:0007040">
    <property type="term" value="P:lysosome organization"/>
    <property type="evidence" value="ECO:0007669"/>
    <property type="project" value="InterPro"/>
</dbReference>
<reference evidence="12" key="1">
    <citation type="submission" date="2021-03" db="EMBL/GenBank/DDBJ databases">
        <title>Chromosome level genome of the anhydrobiotic midge Polypedilum vanderplanki.</title>
        <authorList>
            <person name="Yoshida Y."/>
            <person name="Kikawada T."/>
            <person name="Gusev O."/>
        </authorList>
    </citation>
    <scope>NUCLEOTIDE SEQUENCE</scope>
    <source>
        <strain evidence="12">NIAS01</strain>
        <tissue evidence="12">Whole body or cell culture</tissue>
    </source>
</reference>
<protein>
    <recommendedName>
        <fullName evidence="4">Ragulator complex protein LAMTOR1</fullName>
    </recommendedName>
    <alternativeName>
        <fullName evidence="11">Late endosomal/lysosomal adaptor and MAPK and MTOR activator 1</fullName>
    </alternativeName>
</protein>
<dbReference type="GO" id="GO:0005085">
    <property type="term" value="F:guanyl-nucleotide exchange factor activity"/>
    <property type="evidence" value="ECO:0007669"/>
    <property type="project" value="TreeGrafter"/>
</dbReference>
<dbReference type="Proteomes" id="UP001107558">
    <property type="component" value="Chromosome 3"/>
</dbReference>
<keyword evidence="6" id="KW-0967">Endosome</keyword>